<dbReference type="InterPro" id="IPR029039">
    <property type="entry name" value="Flavoprotein-like_sf"/>
</dbReference>
<protein>
    <submittedName>
        <fullName evidence="3">NAD(P)H-dependent oxidoreductase</fullName>
    </submittedName>
</protein>
<dbReference type="GO" id="GO:0003955">
    <property type="term" value="F:NAD(P)H dehydrogenase (quinone) activity"/>
    <property type="evidence" value="ECO:0007669"/>
    <property type="project" value="TreeGrafter"/>
</dbReference>
<proteinExistence type="predicted"/>
<dbReference type="PANTHER" id="PTHR47307:SF1">
    <property type="entry name" value="GLUTATHIONE-REGULATED POTASSIUM-EFFLUX SYSTEM ANCILLARY PROTEIN KEFG"/>
    <property type="match status" value="1"/>
</dbReference>
<name>A0A921ITT1_9ACTN</name>
<gene>
    <name evidence="3" type="ORF">K8U80_10015</name>
</gene>
<sequence>MAAPILVIVAHPDLSGASRVHKRWVEELAKHPDEFEVRDLYALYPGGTMDEAAVAAERAALEAHGTVVFQFPVYWYSAPALLRTWTDEVYGFGWAYGGEAAAPGEPGRALAGKHFAVAMSAGDIEANYCAEGTVGFTPSEVIVPFRATANYVGATCEPDPFALFGTENGLTDEELERSTAAYVSWLRGLPRR</sequence>
<dbReference type="InterPro" id="IPR046980">
    <property type="entry name" value="KefG/KefF"/>
</dbReference>
<reference evidence="3" key="1">
    <citation type="journal article" date="2021" name="PeerJ">
        <title>Extensive microbial diversity within the chicken gut microbiome revealed by metagenomics and culture.</title>
        <authorList>
            <person name="Gilroy R."/>
            <person name="Ravi A."/>
            <person name="Getino M."/>
            <person name="Pursley I."/>
            <person name="Horton D.L."/>
            <person name="Alikhan N.F."/>
            <person name="Baker D."/>
            <person name="Gharbi K."/>
            <person name="Hall N."/>
            <person name="Watson M."/>
            <person name="Adriaenssens E.M."/>
            <person name="Foster-Nyarko E."/>
            <person name="Jarju S."/>
            <person name="Secka A."/>
            <person name="Antonio M."/>
            <person name="Oren A."/>
            <person name="Chaudhuri R.R."/>
            <person name="La Ragione R."/>
            <person name="Hildebrand F."/>
            <person name="Pallen M.J."/>
        </authorList>
    </citation>
    <scope>NUCLEOTIDE SEQUENCE</scope>
    <source>
        <strain evidence="3">ChiGjej2B2-7701</strain>
    </source>
</reference>
<accession>A0A921ITT1</accession>
<feature type="domain" description="Flavodoxin-like fold" evidence="2">
    <location>
        <begin position="5"/>
        <end position="184"/>
    </location>
</feature>
<evidence type="ECO:0000256" key="1">
    <source>
        <dbReference type="ARBA" id="ARBA00023002"/>
    </source>
</evidence>
<dbReference type="PANTHER" id="PTHR47307">
    <property type="entry name" value="GLUTATHIONE-REGULATED POTASSIUM-EFFLUX SYSTEM ANCILLARY PROTEIN KEFG"/>
    <property type="match status" value="1"/>
</dbReference>
<evidence type="ECO:0000259" key="2">
    <source>
        <dbReference type="Pfam" id="PF02525"/>
    </source>
</evidence>
<dbReference type="GO" id="GO:0010181">
    <property type="term" value="F:FMN binding"/>
    <property type="evidence" value="ECO:0007669"/>
    <property type="project" value="TreeGrafter"/>
</dbReference>
<evidence type="ECO:0000313" key="3">
    <source>
        <dbReference type="EMBL" id="HJG31710.1"/>
    </source>
</evidence>
<dbReference type="Proteomes" id="UP000746751">
    <property type="component" value="Unassembled WGS sequence"/>
</dbReference>
<dbReference type="InterPro" id="IPR003680">
    <property type="entry name" value="Flavodoxin_fold"/>
</dbReference>
<dbReference type="Gene3D" id="3.40.50.360">
    <property type="match status" value="1"/>
</dbReference>
<reference evidence="3" key="2">
    <citation type="submission" date="2021-09" db="EMBL/GenBank/DDBJ databases">
        <authorList>
            <person name="Gilroy R."/>
        </authorList>
    </citation>
    <scope>NUCLEOTIDE SEQUENCE</scope>
    <source>
        <strain evidence="3">ChiGjej2B2-7701</strain>
    </source>
</reference>
<keyword evidence="1" id="KW-0560">Oxidoreductase</keyword>
<dbReference type="EMBL" id="DYVF01000059">
    <property type="protein sequence ID" value="HJG31710.1"/>
    <property type="molecule type" value="Genomic_DNA"/>
</dbReference>
<dbReference type="AlphaFoldDB" id="A0A921ITT1"/>
<dbReference type="GO" id="GO:0009055">
    <property type="term" value="F:electron transfer activity"/>
    <property type="evidence" value="ECO:0007669"/>
    <property type="project" value="TreeGrafter"/>
</dbReference>
<dbReference type="SUPFAM" id="SSF52218">
    <property type="entry name" value="Flavoproteins"/>
    <property type="match status" value="1"/>
</dbReference>
<dbReference type="Pfam" id="PF02525">
    <property type="entry name" value="Flavodoxin_2"/>
    <property type="match status" value="1"/>
</dbReference>
<evidence type="ECO:0000313" key="4">
    <source>
        <dbReference type="Proteomes" id="UP000746751"/>
    </source>
</evidence>
<comment type="caution">
    <text evidence="3">The sequence shown here is derived from an EMBL/GenBank/DDBJ whole genome shotgun (WGS) entry which is preliminary data.</text>
</comment>
<organism evidence="3 4">
    <name type="scientific">Collinsella ihumii</name>
    <dbReference type="NCBI Taxonomy" id="1720204"/>
    <lineage>
        <taxon>Bacteria</taxon>
        <taxon>Bacillati</taxon>
        <taxon>Actinomycetota</taxon>
        <taxon>Coriobacteriia</taxon>
        <taxon>Coriobacteriales</taxon>
        <taxon>Coriobacteriaceae</taxon>
        <taxon>Collinsella</taxon>
    </lineage>
</organism>